<proteinExistence type="predicted"/>
<reference evidence="1 2" key="1">
    <citation type="journal article" date="2019" name="Commun. Biol.">
        <title>The bagworm genome reveals a unique fibroin gene that provides high tensile strength.</title>
        <authorList>
            <person name="Kono N."/>
            <person name="Nakamura H."/>
            <person name="Ohtoshi R."/>
            <person name="Tomita M."/>
            <person name="Numata K."/>
            <person name="Arakawa K."/>
        </authorList>
    </citation>
    <scope>NUCLEOTIDE SEQUENCE [LARGE SCALE GENOMIC DNA]</scope>
</reference>
<name>A0A4C1ZP71_EUMVA</name>
<comment type="caution">
    <text evidence="1">The sequence shown here is derived from an EMBL/GenBank/DDBJ whole genome shotgun (WGS) entry which is preliminary data.</text>
</comment>
<gene>
    <name evidence="1" type="ORF">EVAR_61945_1</name>
</gene>
<dbReference type="Proteomes" id="UP000299102">
    <property type="component" value="Unassembled WGS sequence"/>
</dbReference>
<organism evidence="1 2">
    <name type="scientific">Eumeta variegata</name>
    <name type="common">Bagworm moth</name>
    <name type="synonym">Eumeta japonica</name>
    <dbReference type="NCBI Taxonomy" id="151549"/>
    <lineage>
        <taxon>Eukaryota</taxon>
        <taxon>Metazoa</taxon>
        <taxon>Ecdysozoa</taxon>
        <taxon>Arthropoda</taxon>
        <taxon>Hexapoda</taxon>
        <taxon>Insecta</taxon>
        <taxon>Pterygota</taxon>
        <taxon>Neoptera</taxon>
        <taxon>Endopterygota</taxon>
        <taxon>Lepidoptera</taxon>
        <taxon>Glossata</taxon>
        <taxon>Ditrysia</taxon>
        <taxon>Tineoidea</taxon>
        <taxon>Psychidae</taxon>
        <taxon>Oiketicinae</taxon>
        <taxon>Eumeta</taxon>
    </lineage>
</organism>
<protein>
    <submittedName>
        <fullName evidence="1">Uncharacterized protein</fullName>
    </submittedName>
</protein>
<keyword evidence="2" id="KW-1185">Reference proteome</keyword>
<accession>A0A4C1ZP71</accession>
<evidence type="ECO:0000313" key="2">
    <source>
        <dbReference type="Proteomes" id="UP000299102"/>
    </source>
</evidence>
<dbReference type="EMBL" id="BGZK01001925">
    <property type="protein sequence ID" value="GBP88345.1"/>
    <property type="molecule type" value="Genomic_DNA"/>
</dbReference>
<dbReference type="AlphaFoldDB" id="A0A4C1ZP71"/>
<sequence length="149" mass="16110">MSKSNIWRGRPCGAARGAVVHAARSYARANQSVSISHARETVVCRENFKHCLTIDFARRTLSNVHERTGCGKSGGCSVGHHQEISQLGAHATPAAYSRLADVFKAITRTARAGGRVYFEPAAARRLIAVRSAPAVRIRLPEIVFLFGGV</sequence>
<evidence type="ECO:0000313" key="1">
    <source>
        <dbReference type="EMBL" id="GBP88345.1"/>
    </source>
</evidence>